<dbReference type="AlphaFoldDB" id="A0AAD6W9W0"/>
<evidence type="ECO:0000313" key="4">
    <source>
        <dbReference type="Proteomes" id="UP001164929"/>
    </source>
</evidence>
<feature type="transmembrane region" description="Helical" evidence="2">
    <location>
        <begin position="34"/>
        <end position="53"/>
    </location>
</feature>
<accession>A0AAD6W9W0</accession>
<protein>
    <submittedName>
        <fullName evidence="3">Uncharacterized protein</fullName>
    </submittedName>
</protein>
<evidence type="ECO:0000313" key="3">
    <source>
        <dbReference type="EMBL" id="KAJ7004597.1"/>
    </source>
</evidence>
<keyword evidence="2" id="KW-1133">Transmembrane helix</keyword>
<dbReference type="EMBL" id="JAQIZT010000003">
    <property type="protein sequence ID" value="KAJ7004597.1"/>
    <property type="molecule type" value="Genomic_DNA"/>
</dbReference>
<keyword evidence="4" id="KW-1185">Reference proteome</keyword>
<sequence length="66" mass="7596">MTKQQVLSINEVYETKQKKEKEKRKKKKKGRRGLHHRLAQSALLLGTVVLTTGERSGFLTFRNLAS</sequence>
<feature type="region of interest" description="Disordered" evidence="1">
    <location>
        <begin position="1"/>
        <end position="35"/>
    </location>
</feature>
<comment type="caution">
    <text evidence="3">The sequence shown here is derived from an EMBL/GenBank/DDBJ whole genome shotgun (WGS) entry which is preliminary data.</text>
</comment>
<evidence type="ECO:0000256" key="2">
    <source>
        <dbReference type="SAM" id="Phobius"/>
    </source>
</evidence>
<keyword evidence="2" id="KW-0812">Transmembrane</keyword>
<feature type="compositionally biased region" description="Basic residues" evidence="1">
    <location>
        <begin position="21"/>
        <end position="35"/>
    </location>
</feature>
<name>A0AAD6W9W0_9ROSI</name>
<dbReference type="Proteomes" id="UP001164929">
    <property type="component" value="Chromosome 3"/>
</dbReference>
<evidence type="ECO:0000256" key="1">
    <source>
        <dbReference type="SAM" id="MobiDB-lite"/>
    </source>
</evidence>
<gene>
    <name evidence="3" type="ORF">NC653_009440</name>
</gene>
<proteinExistence type="predicted"/>
<keyword evidence="2" id="KW-0472">Membrane</keyword>
<organism evidence="3 4">
    <name type="scientific">Populus alba x Populus x berolinensis</name>
    <dbReference type="NCBI Taxonomy" id="444605"/>
    <lineage>
        <taxon>Eukaryota</taxon>
        <taxon>Viridiplantae</taxon>
        <taxon>Streptophyta</taxon>
        <taxon>Embryophyta</taxon>
        <taxon>Tracheophyta</taxon>
        <taxon>Spermatophyta</taxon>
        <taxon>Magnoliopsida</taxon>
        <taxon>eudicotyledons</taxon>
        <taxon>Gunneridae</taxon>
        <taxon>Pentapetalae</taxon>
        <taxon>rosids</taxon>
        <taxon>fabids</taxon>
        <taxon>Malpighiales</taxon>
        <taxon>Salicaceae</taxon>
        <taxon>Saliceae</taxon>
        <taxon>Populus</taxon>
    </lineage>
</organism>
<reference evidence="3" key="1">
    <citation type="journal article" date="2023" name="Mol. Ecol. Resour.">
        <title>Chromosome-level genome assembly of a triploid poplar Populus alba 'Berolinensis'.</title>
        <authorList>
            <person name="Chen S."/>
            <person name="Yu Y."/>
            <person name="Wang X."/>
            <person name="Wang S."/>
            <person name="Zhang T."/>
            <person name="Zhou Y."/>
            <person name="He R."/>
            <person name="Meng N."/>
            <person name="Wang Y."/>
            <person name="Liu W."/>
            <person name="Liu Z."/>
            <person name="Liu J."/>
            <person name="Guo Q."/>
            <person name="Huang H."/>
            <person name="Sederoff R.R."/>
            <person name="Wang G."/>
            <person name="Qu G."/>
            <person name="Chen S."/>
        </authorList>
    </citation>
    <scope>NUCLEOTIDE SEQUENCE</scope>
    <source>
        <strain evidence="3">SC-2020</strain>
    </source>
</reference>